<accession>A0ACB9KDP9</accession>
<sequence>MDPFDDILPGPPVARSRAGGKFIPKAKSKQLPRKEISASEHIASCNDGTNEHVALSSASTNTIRPSQNEYDTTSPKLENFQPVNANRDDATLVDALPSTIAVPEVNRAWNSTGFPKSASEENSTSFDADLGTNTIPMTNLRNENVLGNVSGPSATSSNFVGTEGPFKNWEGSLFDGKNNLEPPDTSLLVSLDVASKKGPDLKDEMFESNIPSNSSLGAAGEVEQVEFEVDPFSNVLPESRAGNARKFQPKIKPRPKMGTVAAVASDSPNLVVEKSFELPASCTNEVQSFQSTDGGSGGLTKPTSSSLPVSEILGTTDPSSNFDYTSSSIPFSDDNRRLGAVSPCQPDSLNTMLPQTRDWPSNFEKSSGEVADIFSGLECFDDFLAQSAMVTEKSALHAFNEKGTEENFVIPTCSHTTTQDPLAFKEAVAFNEGGTDADNGRSETESQEVLASNPGRPIDDVLDYSSIKSGPDPPFEIPEHEGLTNAAAGPTLGDLLLAEDIPGPKTDAGDKDKGATMSTAPRKHENCSTAEKDNNNRKALRQTRKRTIRKASDGAESEAVEDDDDLDPLYNCSRDELEENDDECGADHSSKNKRASTTSKKKSVTKSRKQSGKHKEANGDLEESSKKPPKRFSHSTRRKKRCVDKALLETPEDELDPRTLPMKDIILLAEYRERLKKKEAVTSQTASINQSGRDSFHDAATNDEEEDFGSEDGRASDDDQAIERVSSASTLINYRSFMDKTPSGKWSKQDTELFYQAVREFGTDFSMIQQLFPGRTRHQVKLKYKKEERQHPLRLSEAMNNRAKERTHFKILIERLQQASTRAEQEPASSREEDPVTDASVGITGEEAGDMMPETNDEGAKPEPEATVKDQDDSVPLRSPEKKSDESEDDDYYRWSQYKSDY</sequence>
<name>A0ACB9KDP9_BAUVA</name>
<keyword evidence="2" id="KW-1185">Reference proteome</keyword>
<evidence type="ECO:0000313" key="2">
    <source>
        <dbReference type="Proteomes" id="UP000828941"/>
    </source>
</evidence>
<dbReference type="Proteomes" id="UP000828941">
    <property type="component" value="Chromosome 14"/>
</dbReference>
<organism evidence="1 2">
    <name type="scientific">Bauhinia variegata</name>
    <name type="common">Purple orchid tree</name>
    <name type="synonym">Phanera variegata</name>
    <dbReference type="NCBI Taxonomy" id="167791"/>
    <lineage>
        <taxon>Eukaryota</taxon>
        <taxon>Viridiplantae</taxon>
        <taxon>Streptophyta</taxon>
        <taxon>Embryophyta</taxon>
        <taxon>Tracheophyta</taxon>
        <taxon>Spermatophyta</taxon>
        <taxon>Magnoliopsida</taxon>
        <taxon>eudicotyledons</taxon>
        <taxon>Gunneridae</taxon>
        <taxon>Pentapetalae</taxon>
        <taxon>rosids</taxon>
        <taxon>fabids</taxon>
        <taxon>Fabales</taxon>
        <taxon>Fabaceae</taxon>
        <taxon>Cercidoideae</taxon>
        <taxon>Cercideae</taxon>
        <taxon>Bauhiniinae</taxon>
        <taxon>Bauhinia</taxon>
    </lineage>
</organism>
<proteinExistence type="predicted"/>
<comment type="caution">
    <text evidence="1">The sequence shown here is derived from an EMBL/GenBank/DDBJ whole genome shotgun (WGS) entry which is preliminary data.</text>
</comment>
<evidence type="ECO:0000313" key="1">
    <source>
        <dbReference type="EMBL" id="KAI4295295.1"/>
    </source>
</evidence>
<dbReference type="EMBL" id="CM039439">
    <property type="protein sequence ID" value="KAI4295295.1"/>
    <property type="molecule type" value="Genomic_DNA"/>
</dbReference>
<protein>
    <submittedName>
        <fullName evidence="1">Uncharacterized protein</fullName>
    </submittedName>
</protein>
<gene>
    <name evidence="1" type="ORF">L6164_035356</name>
</gene>
<reference evidence="1 2" key="1">
    <citation type="journal article" date="2022" name="DNA Res.">
        <title>Chromosomal-level genome assembly of the orchid tree Bauhinia variegata (Leguminosae; Cercidoideae) supports the allotetraploid origin hypothesis of Bauhinia.</title>
        <authorList>
            <person name="Zhong Y."/>
            <person name="Chen Y."/>
            <person name="Zheng D."/>
            <person name="Pang J."/>
            <person name="Liu Y."/>
            <person name="Luo S."/>
            <person name="Meng S."/>
            <person name="Qian L."/>
            <person name="Wei D."/>
            <person name="Dai S."/>
            <person name="Zhou R."/>
        </authorList>
    </citation>
    <scope>NUCLEOTIDE SEQUENCE [LARGE SCALE GENOMIC DNA]</scope>
    <source>
        <strain evidence="1">BV-YZ2020</strain>
    </source>
</reference>